<dbReference type="EMBL" id="JACHLY010000001">
    <property type="protein sequence ID" value="MBB5997803.1"/>
    <property type="molecule type" value="Genomic_DNA"/>
</dbReference>
<organism evidence="1 2">
    <name type="scientific">Streptomonospora salina</name>
    <dbReference type="NCBI Taxonomy" id="104205"/>
    <lineage>
        <taxon>Bacteria</taxon>
        <taxon>Bacillati</taxon>
        <taxon>Actinomycetota</taxon>
        <taxon>Actinomycetes</taxon>
        <taxon>Streptosporangiales</taxon>
        <taxon>Nocardiopsidaceae</taxon>
        <taxon>Streptomonospora</taxon>
    </lineage>
</organism>
<name>A0A841E9P8_9ACTN</name>
<reference evidence="1 2" key="1">
    <citation type="submission" date="2020-08" db="EMBL/GenBank/DDBJ databases">
        <title>Sequencing the genomes of 1000 actinobacteria strains.</title>
        <authorList>
            <person name="Klenk H.-P."/>
        </authorList>
    </citation>
    <scope>NUCLEOTIDE SEQUENCE [LARGE SCALE GENOMIC DNA]</scope>
    <source>
        <strain evidence="1 2">DSM 44593</strain>
    </source>
</reference>
<keyword evidence="2" id="KW-1185">Reference proteome</keyword>
<sequence length="234" mass="25366">MIGEDAMTTGDPAPAYAGAPFTEPMPYGYLYLGRRVDPPGRFPFLRASKARDEALEHCTRLAAELEELTEVVDATVYAAVLVPPVEDSPRFDVMVLITTTGPDSIPAVEAAEAYRRLGADSSMRARNIRRIGDVDAPPRSGPFLFNHFTADDSDAAVRTFDGIAGWFTFRGGVRDSALLQPVGEAPFVFVNHVRLPCGPVRFLLRLAAPSFRKHVAAVLKAGHVGNAPVFCRPV</sequence>
<evidence type="ECO:0000313" key="2">
    <source>
        <dbReference type="Proteomes" id="UP000578077"/>
    </source>
</evidence>
<evidence type="ECO:0000313" key="1">
    <source>
        <dbReference type="EMBL" id="MBB5997803.1"/>
    </source>
</evidence>
<protein>
    <submittedName>
        <fullName evidence="1">Uncharacterized protein</fullName>
    </submittedName>
</protein>
<proteinExistence type="predicted"/>
<dbReference type="AlphaFoldDB" id="A0A841E9P8"/>
<dbReference type="RefSeq" id="WP_184634005.1">
    <property type="nucleotide sequence ID" value="NZ_BAABKT010000005.1"/>
</dbReference>
<comment type="caution">
    <text evidence="1">The sequence shown here is derived from an EMBL/GenBank/DDBJ whole genome shotgun (WGS) entry which is preliminary data.</text>
</comment>
<gene>
    <name evidence="1" type="ORF">HNR25_001554</name>
</gene>
<accession>A0A841E9P8</accession>
<dbReference type="Proteomes" id="UP000578077">
    <property type="component" value="Unassembled WGS sequence"/>
</dbReference>